<name>A0A1H8A6B1_STRJI</name>
<dbReference type="eggNOG" id="COG0456">
    <property type="taxonomic scope" value="Bacteria"/>
</dbReference>
<dbReference type="Proteomes" id="UP000183015">
    <property type="component" value="Unassembled WGS sequence"/>
</dbReference>
<sequence length="199" mass="22244">MQRPVPVQATVPSSSEPSARRRWNRPPAQLALLPDQSVVRIRTAVPADLDAVQDLHRRCSPATRYARYHAGKSRLAQADWAHLNNPDRAVCWLVTERGRPEHVIAMLNLVRHAADTNVVDLAVLVEDPWQRRGLGSELLHLALRHAERHRLRKVTATIPSCARRICTGLRAYGFHTTDTSGTHTALVLNLPRPADGVTR</sequence>
<dbReference type="InterPro" id="IPR000182">
    <property type="entry name" value="GNAT_dom"/>
</dbReference>
<organism evidence="3 4">
    <name type="scientific">Streptacidiphilus jiangxiensis</name>
    <dbReference type="NCBI Taxonomy" id="235985"/>
    <lineage>
        <taxon>Bacteria</taxon>
        <taxon>Bacillati</taxon>
        <taxon>Actinomycetota</taxon>
        <taxon>Actinomycetes</taxon>
        <taxon>Kitasatosporales</taxon>
        <taxon>Streptomycetaceae</taxon>
        <taxon>Streptacidiphilus</taxon>
    </lineage>
</organism>
<reference evidence="4" key="1">
    <citation type="submission" date="2016-10" db="EMBL/GenBank/DDBJ databases">
        <authorList>
            <person name="Varghese N."/>
        </authorList>
    </citation>
    <scope>NUCLEOTIDE SEQUENCE [LARGE SCALE GENOMIC DNA]</scope>
    <source>
        <strain evidence="4">DSM 45096 / BCRC 16803 / CGMCC 4.1857 / CIP 109030 / JCM 12277 / KCTC 19219 / NBRC 100920 / 33214</strain>
    </source>
</reference>
<dbReference type="GO" id="GO:0016747">
    <property type="term" value="F:acyltransferase activity, transferring groups other than amino-acyl groups"/>
    <property type="evidence" value="ECO:0007669"/>
    <property type="project" value="InterPro"/>
</dbReference>
<keyword evidence="3" id="KW-0808">Transferase</keyword>
<dbReference type="RefSeq" id="WP_052439496.1">
    <property type="nucleotide sequence ID" value="NZ_BBPN01000061.1"/>
</dbReference>
<feature type="region of interest" description="Disordered" evidence="1">
    <location>
        <begin position="1"/>
        <end position="25"/>
    </location>
</feature>
<evidence type="ECO:0000259" key="2">
    <source>
        <dbReference type="PROSITE" id="PS51186"/>
    </source>
</evidence>
<dbReference type="Pfam" id="PF00583">
    <property type="entry name" value="Acetyltransf_1"/>
    <property type="match status" value="1"/>
</dbReference>
<dbReference type="InterPro" id="IPR016181">
    <property type="entry name" value="Acyl_CoA_acyltransferase"/>
</dbReference>
<dbReference type="SUPFAM" id="SSF55729">
    <property type="entry name" value="Acyl-CoA N-acyltransferases (Nat)"/>
    <property type="match status" value="1"/>
</dbReference>
<dbReference type="STRING" id="235985.SAMN05414137_14141"/>
<keyword evidence="4" id="KW-1185">Reference proteome</keyword>
<proteinExistence type="predicted"/>
<dbReference type="EMBL" id="FOAZ01000041">
    <property type="protein sequence ID" value="SEM66240.1"/>
    <property type="molecule type" value="Genomic_DNA"/>
</dbReference>
<feature type="domain" description="N-acetyltransferase" evidence="2">
    <location>
        <begin position="39"/>
        <end position="193"/>
    </location>
</feature>
<dbReference type="AlphaFoldDB" id="A0A1H8A6B1"/>
<accession>A0A1H8A6B1</accession>
<evidence type="ECO:0000256" key="1">
    <source>
        <dbReference type="SAM" id="MobiDB-lite"/>
    </source>
</evidence>
<gene>
    <name evidence="3" type="ORF">SAMN05414137_14141</name>
</gene>
<dbReference type="PROSITE" id="PS51186">
    <property type="entry name" value="GNAT"/>
    <property type="match status" value="1"/>
</dbReference>
<dbReference type="CDD" id="cd04301">
    <property type="entry name" value="NAT_SF"/>
    <property type="match status" value="1"/>
</dbReference>
<evidence type="ECO:0000313" key="3">
    <source>
        <dbReference type="EMBL" id="SEM66240.1"/>
    </source>
</evidence>
<protein>
    <submittedName>
        <fullName evidence="3">Acetyltransferase (GNAT) domain-containing protein</fullName>
    </submittedName>
</protein>
<evidence type="ECO:0000313" key="4">
    <source>
        <dbReference type="Proteomes" id="UP000183015"/>
    </source>
</evidence>
<dbReference type="Gene3D" id="3.40.630.30">
    <property type="match status" value="1"/>
</dbReference>